<evidence type="ECO:0000256" key="2">
    <source>
        <dbReference type="SAM" id="Phobius"/>
    </source>
</evidence>
<keyword evidence="2" id="KW-1133">Transmembrane helix</keyword>
<feature type="compositionally biased region" description="Basic and acidic residues" evidence="1">
    <location>
        <begin position="103"/>
        <end position="123"/>
    </location>
</feature>
<sequence>MASPAPSPARSPASTFRSPLPPEAPKESAVSRLLIAPLTFISFLLSLALIDSRNHSLRTHSHSPSRPAPTTAFGRIKALLHSMVWKPVSGSPYSYIKSPSSKSAKEGEREGKGGVKGKEDEPWHWHTKQRHMMKAEMEDAFRVRKWVVVFLLAVGVVAVFGAVGLVRWLKYVWMNWHMKGQL</sequence>
<dbReference type="EMBL" id="KZ613946">
    <property type="protein sequence ID" value="PMD39486.1"/>
    <property type="molecule type" value="Genomic_DNA"/>
</dbReference>
<keyword evidence="4" id="KW-1185">Reference proteome</keyword>
<organism evidence="3 4">
    <name type="scientific">Hyaloscypha variabilis (strain UAMH 11265 / GT02V1 / F)</name>
    <name type="common">Meliniomyces variabilis</name>
    <dbReference type="NCBI Taxonomy" id="1149755"/>
    <lineage>
        <taxon>Eukaryota</taxon>
        <taxon>Fungi</taxon>
        <taxon>Dikarya</taxon>
        <taxon>Ascomycota</taxon>
        <taxon>Pezizomycotina</taxon>
        <taxon>Leotiomycetes</taxon>
        <taxon>Helotiales</taxon>
        <taxon>Hyaloscyphaceae</taxon>
        <taxon>Hyaloscypha</taxon>
        <taxon>Hyaloscypha variabilis</taxon>
    </lineage>
</organism>
<accession>A0A2J6RLU1</accession>
<feature type="transmembrane region" description="Helical" evidence="2">
    <location>
        <begin position="29"/>
        <end position="50"/>
    </location>
</feature>
<keyword evidence="2" id="KW-0812">Transmembrane</keyword>
<name>A0A2J6RLU1_HYAVF</name>
<gene>
    <name evidence="3" type="ORF">L207DRAFT_566471</name>
</gene>
<feature type="region of interest" description="Disordered" evidence="1">
    <location>
        <begin position="95"/>
        <end position="123"/>
    </location>
</feature>
<feature type="region of interest" description="Disordered" evidence="1">
    <location>
        <begin position="1"/>
        <end position="23"/>
    </location>
</feature>
<evidence type="ECO:0000313" key="4">
    <source>
        <dbReference type="Proteomes" id="UP000235786"/>
    </source>
</evidence>
<dbReference type="Proteomes" id="UP000235786">
    <property type="component" value="Unassembled WGS sequence"/>
</dbReference>
<keyword evidence="2" id="KW-0472">Membrane</keyword>
<dbReference type="OrthoDB" id="4156595at2759"/>
<evidence type="ECO:0000313" key="3">
    <source>
        <dbReference type="EMBL" id="PMD39486.1"/>
    </source>
</evidence>
<protein>
    <submittedName>
        <fullName evidence="3">Uncharacterized protein</fullName>
    </submittedName>
</protein>
<dbReference type="AlphaFoldDB" id="A0A2J6RLU1"/>
<evidence type="ECO:0000256" key="1">
    <source>
        <dbReference type="SAM" id="MobiDB-lite"/>
    </source>
</evidence>
<proteinExistence type="predicted"/>
<feature type="transmembrane region" description="Helical" evidence="2">
    <location>
        <begin position="146"/>
        <end position="169"/>
    </location>
</feature>
<reference evidence="3 4" key="1">
    <citation type="submission" date="2016-04" db="EMBL/GenBank/DDBJ databases">
        <title>A degradative enzymes factory behind the ericoid mycorrhizal symbiosis.</title>
        <authorList>
            <consortium name="DOE Joint Genome Institute"/>
            <person name="Martino E."/>
            <person name="Morin E."/>
            <person name="Grelet G."/>
            <person name="Kuo A."/>
            <person name="Kohler A."/>
            <person name="Daghino S."/>
            <person name="Barry K."/>
            <person name="Choi C."/>
            <person name="Cichocki N."/>
            <person name="Clum A."/>
            <person name="Copeland A."/>
            <person name="Hainaut M."/>
            <person name="Haridas S."/>
            <person name="Labutti K."/>
            <person name="Lindquist E."/>
            <person name="Lipzen A."/>
            <person name="Khouja H.-R."/>
            <person name="Murat C."/>
            <person name="Ohm R."/>
            <person name="Olson A."/>
            <person name="Spatafora J."/>
            <person name="Veneault-Fourrey C."/>
            <person name="Henrissat B."/>
            <person name="Grigoriev I."/>
            <person name="Martin F."/>
            <person name="Perotto S."/>
        </authorList>
    </citation>
    <scope>NUCLEOTIDE SEQUENCE [LARGE SCALE GENOMIC DNA]</scope>
    <source>
        <strain evidence="3 4">F</strain>
    </source>
</reference>